<evidence type="ECO:0000313" key="6">
    <source>
        <dbReference type="EMBL" id="AMN16031.1"/>
    </source>
</evidence>
<sequence>MMLVLAVFILLSFIFALGALYLLRQNKRDLRRQLYYQYKYIPEPLVSLVTVHKLKTLQ</sequence>
<proteinExistence type="predicted"/>
<dbReference type="Pfam" id="PF07280">
    <property type="entry name" value="Ac110_PIF"/>
    <property type="match status" value="1"/>
</dbReference>
<dbReference type="EMBL" id="KU738900">
    <property type="protein sequence ID" value="AMN15893.1"/>
    <property type="molecule type" value="Genomic_DNA"/>
</dbReference>
<dbReference type="EMBL" id="KU738897">
    <property type="protein sequence ID" value="AMN15480.1"/>
    <property type="molecule type" value="Genomic_DNA"/>
</dbReference>
<evidence type="ECO:0000313" key="4">
    <source>
        <dbReference type="EMBL" id="AMN15754.1"/>
    </source>
</evidence>
<evidence type="ECO:0000313" key="1">
    <source>
        <dbReference type="EMBL" id="AIG63136.1"/>
    </source>
</evidence>
<evidence type="ECO:0000313" key="5">
    <source>
        <dbReference type="EMBL" id="AMN15893.1"/>
    </source>
</evidence>
<accession>A0A075TSP7</accession>
<dbReference type="EMBL" id="KU738901">
    <property type="protein sequence ID" value="AMN16031.1"/>
    <property type="molecule type" value="Genomic_DNA"/>
</dbReference>
<evidence type="ECO:0000313" key="3">
    <source>
        <dbReference type="EMBL" id="AMN15617.1"/>
    </source>
</evidence>
<reference evidence="1" key="3">
    <citation type="submission" date="2016-08" db="EMBL/GenBank/DDBJ databases">
        <authorList>
            <person name="Seilhamer J.J."/>
        </authorList>
    </citation>
    <scope>NUCLEOTIDE SEQUENCE</scope>
    <source>
        <strain evidence="1">AC53</strain>
        <strain evidence="7">AC53T4.1</strain>
        <strain evidence="8">AC53T4.2</strain>
    </source>
</reference>
<dbReference type="EMBL" id="KU738902">
    <property type="protein sequence ID" value="AMN16169.1"/>
    <property type="molecule type" value="Genomic_DNA"/>
</dbReference>
<protein>
    <submittedName>
        <fullName evidence="1">ORF95</fullName>
    </submittedName>
</protein>
<dbReference type="EMBL" id="KU738899">
    <property type="protein sequence ID" value="AMN15754.1"/>
    <property type="molecule type" value="Genomic_DNA"/>
</dbReference>
<gene>
    <name evidence="1" type="ORF">HaSNPV-AC53_095</name>
</gene>
<reference evidence="1" key="1">
    <citation type="journal article" date="2015" name="Genome Announc.">
        <title>Complete Genome Sequences of Helicoverpa armigera Single Nucleopolyhedrovirus Strains AC53 and H25EA1 from Australia.</title>
        <authorList>
            <person name="Noune C."/>
            <person name="Hauxwell C."/>
        </authorList>
    </citation>
    <scope>NUCLEOTIDE SEQUENCE</scope>
    <source>
        <strain evidence="1">AC53</strain>
    </source>
</reference>
<organism evidence="1">
    <name type="scientific">Helicoverpa SNPV AC53</name>
    <dbReference type="NCBI Taxonomy" id="1569367"/>
    <lineage>
        <taxon>Viruses</taxon>
        <taxon>Viruses incertae sedis</taxon>
        <taxon>Naldaviricetes</taxon>
        <taxon>Lefavirales</taxon>
        <taxon>Baculoviridae</taxon>
        <taxon>Alphabaculovirus</taxon>
        <taxon>Alphabaculovirus helarmigerae</taxon>
    </lineage>
</organism>
<dbReference type="EMBL" id="KU738903">
    <property type="protein sequence ID" value="AMN16306.1"/>
    <property type="molecule type" value="Genomic_DNA"/>
</dbReference>
<name>A0A075TSP7_9ABAC</name>
<dbReference type="EMBL" id="KU738904">
    <property type="protein sequence ID" value="AMN16445.1"/>
    <property type="molecule type" value="Genomic_DNA"/>
</dbReference>
<evidence type="ECO:0000313" key="2">
    <source>
        <dbReference type="EMBL" id="AMN15480.1"/>
    </source>
</evidence>
<evidence type="ECO:0000313" key="8">
    <source>
        <dbReference type="EMBL" id="AMN16306.1"/>
    </source>
</evidence>
<evidence type="ECO:0000313" key="9">
    <source>
        <dbReference type="EMBL" id="AMN16445.1"/>
    </source>
</evidence>
<dbReference type="EMBL" id="KJ909666">
    <property type="protein sequence ID" value="AIG63136.1"/>
    <property type="molecule type" value="Genomic_DNA"/>
</dbReference>
<dbReference type="InterPro" id="IPR009903">
    <property type="entry name" value="AcMNPV_AC110"/>
</dbReference>
<reference evidence="2" key="2">
    <citation type="journal article" date="2016" name="Genome Announc.">
        <title>Complete Genome Sequences of Seven Helicoverpa armigera SNPV-AC53-Derived Strains.</title>
        <authorList>
            <person name="Noune C."/>
            <person name="Hauxwell C."/>
        </authorList>
    </citation>
    <scope>NUCLEOTIDE SEQUENCE</scope>
    <source>
        <strain evidence="2">AC53C3</strain>
        <strain evidence="3">AC53C5</strain>
        <strain evidence="4">AC53C6</strain>
        <strain evidence="5">AC53C9</strain>
        <strain evidence="6">AC53T2</strain>
        <strain evidence="9">AC53T5</strain>
    </source>
</reference>
<dbReference type="EMBL" id="KU738898">
    <property type="protein sequence ID" value="AMN15617.1"/>
    <property type="molecule type" value="Genomic_DNA"/>
</dbReference>
<evidence type="ECO:0000313" key="7">
    <source>
        <dbReference type="EMBL" id="AMN16169.1"/>
    </source>
</evidence>